<accession>A0ABV5V5D5</accession>
<feature type="transmembrane region" description="Helical" evidence="7">
    <location>
        <begin position="199"/>
        <end position="220"/>
    </location>
</feature>
<evidence type="ECO:0000256" key="5">
    <source>
        <dbReference type="ARBA" id="ARBA00023136"/>
    </source>
</evidence>
<evidence type="ECO:0000313" key="10">
    <source>
        <dbReference type="Proteomes" id="UP001589613"/>
    </source>
</evidence>
<feature type="domain" description="EamA" evidence="8">
    <location>
        <begin position="170"/>
        <end position="312"/>
    </location>
</feature>
<keyword evidence="5 7" id="KW-0472">Membrane</keyword>
<comment type="subcellular location">
    <subcellularLocation>
        <location evidence="1">Membrane</location>
        <topology evidence="1">Multi-pass membrane protein</topology>
    </subcellularLocation>
</comment>
<feature type="transmembrane region" description="Helical" evidence="7">
    <location>
        <begin position="53"/>
        <end position="74"/>
    </location>
</feature>
<organism evidence="9 10">
    <name type="scientific">Ornithinimicrobium kibberense</name>
    <dbReference type="NCBI Taxonomy" id="282060"/>
    <lineage>
        <taxon>Bacteria</taxon>
        <taxon>Bacillati</taxon>
        <taxon>Actinomycetota</taxon>
        <taxon>Actinomycetes</taxon>
        <taxon>Micrococcales</taxon>
        <taxon>Ornithinimicrobiaceae</taxon>
        <taxon>Ornithinimicrobium</taxon>
    </lineage>
</organism>
<feature type="domain" description="EamA" evidence="8">
    <location>
        <begin position="22"/>
        <end position="159"/>
    </location>
</feature>
<dbReference type="PANTHER" id="PTHR32322:SF2">
    <property type="entry name" value="EAMA DOMAIN-CONTAINING PROTEIN"/>
    <property type="match status" value="1"/>
</dbReference>
<protein>
    <submittedName>
        <fullName evidence="9">DMT family transporter</fullName>
    </submittedName>
</protein>
<feature type="transmembrane region" description="Helical" evidence="7">
    <location>
        <begin position="270"/>
        <end position="289"/>
    </location>
</feature>
<dbReference type="RefSeq" id="WP_141338027.1">
    <property type="nucleotide sequence ID" value="NZ_JBHMAX010000024.1"/>
</dbReference>
<dbReference type="Proteomes" id="UP001589613">
    <property type="component" value="Unassembled WGS sequence"/>
</dbReference>
<dbReference type="PANTHER" id="PTHR32322">
    <property type="entry name" value="INNER MEMBRANE TRANSPORTER"/>
    <property type="match status" value="1"/>
</dbReference>
<comment type="similarity">
    <text evidence="2">Belongs to the EamA transporter family.</text>
</comment>
<gene>
    <name evidence="9" type="ORF">ACFFN0_13405</name>
</gene>
<dbReference type="InterPro" id="IPR050638">
    <property type="entry name" value="AA-Vitamin_Transporters"/>
</dbReference>
<keyword evidence="10" id="KW-1185">Reference proteome</keyword>
<evidence type="ECO:0000259" key="8">
    <source>
        <dbReference type="Pfam" id="PF00892"/>
    </source>
</evidence>
<dbReference type="Pfam" id="PF00892">
    <property type="entry name" value="EamA"/>
    <property type="match status" value="2"/>
</dbReference>
<feature type="transmembrane region" description="Helical" evidence="7">
    <location>
        <begin position="142"/>
        <end position="159"/>
    </location>
</feature>
<evidence type="ECO:0000256" key="1">
    <source>
        <dbReference type="ARBA" id="ARBA00004141"/>
    </source>
</evidence>
<name>A0ABV5V5D5_9MICO</name>
<keyword evidence="4 7" id="KW-1133">Transmembrane helix</keyword>
<dbReference type="SUPFAM" id="SSF103481">
    <property type="entry name" value="Multidrug resistance efflux transporter EmrE"/>
    <property type="match status" value="2"/>
</dbReference>
<evidence type="ECO:0000313" key="9">
    <source>
        <dbReference type="EMBL" id="MFB9733040.1"/>
    </source>
</evidence>
<feature type="transmembrane region" description="Helical" evidence="7">
    <location>
        <begin position="86"/>
        <end position="108"/>
    </location>
</feature>
<feature type="transmembrane region" description="Helical" evidence="7">
    <location>
        <begin position="20"/>
        <end position="41"/>
    </location>
</feature>
<evidence type="ECO:0000256" key="2">
    <source>
        <dbReference type="ARBA" id="ARBA00007362"/>
    </source>
</evidence>
<feature type="transmembrane region" description="Helical" evidence="7">
    <location>
        <begin position="114"/>
        <end position="135"/>
    </location>
</feature>
<dbReference type="Gene3D" id="1.10.3730.20">
    <property type="match status" value="1"/>
</dbReference>
<feature type="transmembrane region" description="Helical" evidence="7">
    <location>
        <begin position="240"/>
        <end position="263"/>
    </location>
</feature>
<dbReference type="InterPro" id="IPR000620">
    <property type="entry name" value="EamA_dom"/>
</dbReference>
<comment type="caution">
    <text evidence="9">The sequence shown here is derived from an EMBL/GenBank/DDBJ whole genome shotgun (WGS) entry which is preliminary data.</text>
</comment>
<feature type="transmembrane region" description="Helical" evidence="7">
    <location>
        <begin position="295"/>
        <end position="312"/>
    </location>
</feature>
<evidence type="ECO:0000256" key="7">
    <source>
        <dbReference type="SAM" id="Phobius"/>
    </source>
</evidence>
<evidence type="ECO:0000256" key="3">
    <source>
        <dbReference type="ARBA" id="ARBA00022692"/>
    </source>
</evidence>
<sequence>MTIDHRQAVPATTRTTLRVLVLGLLVAVLSAVTFGSSGAVAKSLLVEGWSPGAAVTARIVLGAVILAVPATLSMRGHWHLLRRPVTWAHVTTFGVLAVAGAQLFYFLAVERLSVGVALMLEYLGPILVVGWLWLVRSQRPRPLTVGGIGVAMLGLLLVLDVLGDAQLSGIGVMWGLFAAVGLAAFFVVGADDATGLPPLAFACLGLLVGAATLLLAGAVGLVPMRWDTVDVTVSGYAVAWWVPVLWLGLVAAAIAYLTGVVAARALGAKVSSFVGLTEVMFAVLWAWVLLAELPAAVQLLGGLLILAGVVLVKLDERPDDREGAHEPLEVEPIPDVDVPAPQP</sequence>
<dbReference type="InterPro" id="IPR037185">
    <property type="entry name" value="EmrE-like"/>
</dbReference>
<evidence type="ECO:0000256" key="6">
    <source>
        <dbReference type="SAM" id="MobiDB-lite"/>
    </source>
</evidence>
<evidence type="ECO:0000256" key="4">
    <source>
        <dbReference type="ARBA" id="ARBA00022989"/>
    </source>
</evidence>
<reference evidence="9 10" key="1">
    <citation type="submission" date="2024-09" db="EMBL/GenBank/DDBJ databases">
        <authorList>
            <person name="Sun Q."/>
            <person name="Mori K."/>
        </authorList>
    </citation>
    <scope>NUCLEOTIDE SEQUENCE [LARGE SCALE GENOMIC DNA]</scope>
    <source>
        <strain evidence="9 10">JCM 12763</strain>
    </source>
</reference>
<proteinExistence type="inferred from homology"/>
<dbReference type="EMBL" id="JBHMAX010000024">
    <property type="protein sequence ID" value="MFB9733040.1"/>
    <property type="molecule type" value="Genomic_DNA"/>
</dbReference>
<feature type="transmembrane region" description="Helical" evidence="7">
    <location>
        <begin position="165"/>
        <end position="187"/>
    </location>
</feature>
<keyword evidence="3 7" id="KW-0812">Transmembrane</keyword>
<feature type="region of interest" description="Disordered" evidence="6">
    <location>
        <begin position="320"/>
        <end position="343"/>
    </location>
</feature>